<dbReference type="Proteomes" id="UP000077037">
    <property type="component" value="Unassembled WGS sequence"/>
</dbReference>
<dbReference type="InterPro" id="IPR032623">
    <property type="entry name" value="FecR_N"/>
</dbReference>
<dbReference type="OrthoDB" id="1100567at2"/>
<dbReference type="InterPro" id="IPR012373">
    <property type="entry name" value="Ferrdict_sens_TM"/>
</dbReference>
<dbReference type="GO" id="GO:0016989">
    <property type="term" value="F:sigma factor antagonist activity"/>
    <property type="evidence" value="ECO:0007669"/>
    <property type="project" value="TreeGrafter"/>
</dbReference>
<dbReference type="PIRSF" id="PIRSF018266">
    <property type="entry name" value="FecR"/>
    <property type="match status" value="1"/>
</dbReference>
<dbReference type="PANTHER" id="PTHR30273">
    <property type="entry name" value="PERIPLASMIC SIGNAL SENSOR AND SIGMA FACTOR ACTIVATOR FECR-RELATED"/>
    <property type="match status" value="1"/>
</dbReference>
<evidence type="ECO:0000313" key="4">
    <source>
        <dbReference type="Proteomes" id="UP000077037"/>
    </source>
</evidence>
<organism evidence="3 4">
    <name type="scientific">Bordetella ansorpii</name>
    <dbReference type="NCBI Taxonomy" id="288768"/>
    <lineage>
        <taxon>Bacteria</taxon>
        <taxon>Pseudomonadati</taxon>
        <taxon>Pseudomonadota</taxon>
        <taxon>Betaproteobacteria</taxon>
        <taxon>Burkholderiales</taxon>
        <taxon>Alcaligenaceae</taxon>
        <taxon>Bordetella</taxon>
    </lineage>
</organism>
<sequence length="318" mass="34981">MTAGALPPQALLEEAADWAVRLRFEAPGDAERQDFARWLARSDAHAQAWARAQSVLGVFDQVPASVAGRAVRGAVAQRRGRRALLTLGLAAGPLAWLAWRETPWQAWTAQVTTRTGQRRDLQLDDGTLLTLNSGTAIDVIYTASERRVVLQAGEILVATARETSAHYRPFIVQTPQGESQALGTRFTVRVLDDRTRVAVYEHAVQVRPSAGQARRLEAGQQAEFDRRDVHAPSVADEGALAWRHGMLLARDMRMDALVQELGRYRPGILRCDPDVAALRVSGALSLDDTDAALQALQAQLPVKVRRFSRYWVSVGPRA</sequence>
<dbReference type="RefSeq" id="WP_066411932.1">
    <property type="nucleotide sequence ID" value="NZ_FKBS01000014.1"/>
</dbReference>
<reference evidence="3 4" key="1">
    <citation type="submission" date="2016-03" db="EMBL/GenBank/DDBJ databases">
        <authorList>
            <consortium name="Pathogen Informatics"/>
        </authorList>
    </citation>
    <scope>NUCLEOTIDE SEQUENCE [LARGE SCALE GENOMIC DNA]</scope>
    <source>
        <strain evidence="3 4">NCTC13364</strain>
    </source>
</reference>
<dbReference type="AlphaFoldDB" id="A0A157P645"/>
<evidence type="ECO:0000259" key="2">
    <source>
        <dbReference type="Pfam" id="PF16220"/>
    </source>
</evidence>
<feature type="domain" description="FecR N-terminal" evidence="2">
    <location>
        <begin position="13"/>
        <end position="54"/>
    </location>
</feature>
<dbReference type="InterPro" id="IPR006860">
    <property type="entry name" value="FecR"/>
</dbReference>
<dbReference type="Gene3D" id="2.60.120.1440">
    <property type="match status" value="1"/>
</dbReference>
<dbReference type="Pfam" id="PF16220">
    <property type="entry name" value="DUF4880"/>
    <property type="match status" value="1"/>
</dbReference>
<evidence type="ECO:0000313" key="3">
    <source>
        <dbReference type="EMBL" id="SAI28891.1"/>
    </source>
</evidence>
<gene>
    <name evidence="3" type="primary">fecR_2</name>
    <name evidence="3" type="ORF">SAMEA1982600_02291</name>
</gene>
<feature type="domain" description="FecR protein" evidence="1">
    <location>
        <begin position="110"/>
        <end position="204"/>
    </location>
</feature>
<protein>
    <submittedName>
        <fullName evidence="3">Regulator of iron dicitrate transport</fullName>
    </submittedName>
</protein>
<proteinExistence type="predicted"/>
<dbReference type="Pfam" id="PF04773">
    <property type="entry name" value="FecR"/>
    <property type="match status" value="1"/>
</dbReference>
<name>A0A157P645_9BORD</name>
<evidence type="ECO:0000259" key="1">
    <source>
        <dbReference type="Pfam" id="PF04773"/>
    </source>
</evidence>
<dbReference type="PANTHER" id="PTHR30273:SF2">
    <property type="entry name" value="PROTEIN FECR"/>
    <property type="match status" value="1"/>
</dbReference>
<dbReference type="EMBL" id="FKBS01000014">
    <property type="protein sequence ID" value="SAI28891.1"/>
    <property type="molecule type" value="Genomic_DNA"/>
</dbReference>
<accession>A0A157P645</accession>